<name>A0A3S0I174_9DEIO</name>
<dbReference type="RefSeq" id="WP_126353530.1">
    <property type="nucleotide sequence ID" value="NZ_CP086384.1"/>
</dbReference>
<dbReference type="OrthoDB" id="9841150at2"/>
<dbReference type="EMBL" id="RXPE01000052">
    <property type="protein sequence ID" value="RTR20692.1"/>
    <property type="molecule type" value="Genomic_DNA"/>
</dbReference>
<gene>
    <name evidence="1" type="ORF">EJ104_13160</name>
</gene>
<sequence>MALKWKRGTNFGSDGEYLTAQHAGHTYTIERRTSFTQGKSSHDYRLWLLKVDGEVPDHGRWLTGLKAVKAQAEALTAREG</sequence>
<dbReference type="AlphaFoldDB" id="A0A3S0I174"/>
<comment type="caution">
    <text evidence="1">The sequence shown here is derived from an EMBL/GenBank/DDBJ whole genome shotgun (WGS) entry which is preliminary data.</text>
</comment>
<keyword evidence="2" id="KW-1185">Reference proteome</keyword>
<reference evidence="1 2" key="1">
    <citation type="submission" date="2018-12" db="EMBL/GenBank/DDBJ databases">
        <title>Deinococcus radiophilus ATCC 27603 genome sequencing and assembly.</title>
        <authorList>
            <person name="Maclea K.S."/>
            <person name="Maynard C.R."/>
        </authorList>
    </citation>
    <scope>NUCLEOTIDE SEQUENCE [LARGE SCALE GENOMIC DNA]</scope>
    <source>
        <strain evidence="1 2">ATCC 27603</strain>
    </source>
</reference>
<evidence type="ECO:0000313" key="2">
    <source>
        <dbReference type="Proteomes" id="UP000277766"/>
    </source>
</evidence>
<protein>
    <submittedName>
        <fullName evidence="1">Uncharacterized protein</fullName>
    </submittedName>
</protein>
<accession>A0A3S0I174</accession>
<evidence type="ECO:0000313" key="1">
    <source>
        <dbReference type="EMBL" id="RTR20692.1"/>
    </source>
</evidence>
<proteinExistence type="predicted"/>
<organism evidence="1 2">
    <name type="scientific">Deinococcus radiophilus</name>
    <dbReference type="NCBI Taxonomy" id="32062"/>
    <lineage>
        <taxon>Bacteria</taxon>
        <taxon>Thermotogati</taxon>
        <taxon>Deinococcota</taxon>
        <taxon>Deinococci</taxon>
        <taxon>Deinococcales</taxon>
        <taxon>Deinococcaceae</taxon>
        <taxon>Deinococcus</taxon>
    </lineage>
</organism>
<dbReference type="Proteomes" id="UP000277766">
    <property type="component" value="Unassembled WGS sequence"/>
</dbReference>